<keyword evidence="2" id="KW-1133">Transmembrane helix</keyword>
<accession>A0A218Y342</accession>
<reference evidence="4" key="1">
    <citation type="journal article" date="2017" name="Plant J.">
        <title>The pomegranate (Punica granatum L.) genome and the genomics of punicalagin biosynthesis.</title>
        <authorList>
            <person name="Qin G."/>
            <person name="Xu C."/>
            <person name="Ming R."/>
            <person name="Tang H."/>
            <person name="Guyot R."/>
            <person name="Kramer E.M."/>
            <person name="Hu Y."/>
            <person name="Yi X."/>
            <person name="Qi Y."/>
            <person name="Xu X."/>
            <person name="Gao Z."/>
            <person name="Pan H."/>
            <person name="Jian J."/>
            <person name="Tian Y."/>
            <person name="Yue Z."/>
            <person name="Xu Y."/>
        </authorList>
    </citation>
    <scope>NUCLEOTIDE SEQUENCE [LARGE SCALE GENOMIC DNA]</scope>
    <source>
        <strain evidence="4">cv. Dabenzi</strain>
    </source>
</reference>
<sequence length="134" mass="14287">MHGQNPKAGPKPDAVNAGAGARCGAEAQKWGRNPMRGRSPMHGQNPKAGPKPDVKCGARARCGAEARCNICGDGARCRARARCGAGAQCSKCVLDKKVQEMQKQRSMLRNSAWHCQAVTLIFLVVLLCGARMET</sequence>
<feature type="region of interest" description="Disordered" evidence="1">
    <location>
        <begin position="1"/>
        <end position="54"/>
    </location>
</feature>
<comment type="caution">
    <text evidence="3">The sequence shown here is derived from an EMBL/GenBank/DDBJ whole genome shotgun (WGS) entry which is preliminary data.</text>
</comment>
<name>A0A218Y342_PUNGR</name>
<proteinExistence type="predicted"/>
<keyword evidence="2" id="KW-0472">Membrane</keyword>
<organism evidence="3 4">
    <name type="scientific">Punica granatum</name>
    <name type="common">Pomegranate</name>
    <dbReference type="NCBI Taxonomy" id="22663"/>
    <lineage>
        <taxon>Eukaryota</taxon>
        <taxon>Viridiplantae</taxon>
        <taxon>Streptophyta</taxon>
        <taxon>Embryophyta</taxon>
        <taxon>Tracheophyta</taxon>
        <taxon>Spermatophyta</taxon>
        <taxon>Magnoliopsida</taxon>
        <taxon>eudicotyledons</taxon>
        <taxon>Gunneridae</taxon>
        <taxon>Pentapetalae</taxon>
        <taxon>rosids</taxon>
        <taxon>malvids</taxon>
        <taxon>Myrtales</taxon>
        <taxon>Lythraceae</taxon>
        <taxon>Punica</taxon>
    </lineage>
</organism>
<dbReference type="Proteomes" id="UP000197138">
    <property type="component" value="Unassembled WGS sequence"/>
</dbReference>
<dbReference type="AlphaFoldDB" id="A0A218Y342"/>
<evidence type="ECO:0000256" key="2">
    <source>
        <dbReference type="SAM" id="Phobius"/>
    </source>
</evidence>
<protein>
    <submittedName>
        <fullName evidence="3">Uncharacterized protein</fullName>
    </submittedName>
</protein>
<evidence type="ECO:0000313" key="4">
    <source>
        <dbReference type="Proteomes" id="UP000197138"/>
    </source>
</evidence>
<evidence type="ECO:0000313" key="3">
    <source>
        <dbReference type="EMBL" id="OWM91296.1"/>
    </source>
</evidence>
<feature type="transmembrane region" description="Helical" evidence="2">
    <location>
        <begin position="111"/>
        <end position="132"/>
    </location>
</feature>
<dbReference type="EMBL" id="MTKT01000299">
    <property type="protein sequence ID" value="OWM91296.1"/>
    <property type="molecule type" value="Genomic_DNA"/>
</dbReference>
<evidence type="ECO:0000256" key="1">
    <source>
        <dbReference type="SAM" id="MobiDB-lite"/>
    </source>
</evidence>
<keyword evidence="2" id="KW-0812">Transmembrane</keyword>
<gene>
    <name evidence="3" type="ORF">CDL15_Pgr000240</name>
</gene>